<keyword evidence="3" id="KW-1185">Reference proteome</keyword>
<name>A0A1I6MAH6_9BACT</name>
<dbReference type="Gene3D" id="3.90.420.10">
    <property type="entry name" value="Oxidoreductase, molybdopterin-binding domain"/>
    <property type="match status" value="1"/>
</dbReference>
<keyword evidence="1" id="KW-0732">Signal</keyword>
<protein>
    <recommendedName>
        <fullName evidence="4">Oxidoreductase molybdopterin binding domain-containing protein</fullName>
    </recommendedName>
</protein>
<dbReference type="OrthoDB" id="129599at2"/>
<dbReference type="Proteomes" id="UP000199024">
    <property type="component" value="Unassembled WGS sequence"/>
</dbReference>
<feature type="chain" id="PRO_5011665297" description="Oxidoreductase molybdopterin binding domain-containing protein" evidence="1">
    <location>
        <begin position="21"/>
        <end position="167"/>
    </location>
</feature>
<dbReference type="EMBL" id="FOZL01000001">
    <property type="protein sequence ID" value="SFS12552.1"/>
    <property type="molecule type" value="Genomic_DNA"/>
</dbReference>
<feature type="signal peptide" evidence="1">
    <location>
        <begin position="1"/>
        <end position="20"/>
    </location>
</feature>
<sequence>MKTLRLTLLSALLLAPLAQAQMDHASRPKGTPSTTLTVTAAGKTTTYSPADLAALPQKTVKVANAHTHTDQTYTGPLLTDLLAKSGADTGKPLLRTYIKALGTDKYWVLYSGIEIDPASHLGDTIVALTLDGQPLTENGAFQLVSSDDKKPQRWVRNLTALTVVLPE</sequence>
<accession>A0A1I6MAH6</accession>
<evidence type="ECO:0000256" key="1">
    <source>
        <dbReference type="SAM" id="SignalP"/>
    </source>
</evidence>
<reference evidence="2 3" key="1">
    <citation type="submission" date="2016-10" db="EMBL/GenBank/DDBJ databases">
        <authorList>
            <person name="de Groot N.N."/>
        </authorList>
    </citation>
    <scope>NUCLEOTIDE SEQUENCE [LARGE SCALE GENOMIC DNA]</scope>
    <source>
        <strain evidence="2 3">DSM 21001</strain>
    </source>
</reference>
<evidence type="ECO:0000313" key="3">
    <source>
        <dbReference type="Proteomes" id="UP000199024"/>
    </source>
</evidence>
<dbReference type="SUPFAM" id="SSF56524">
    <property type="entry name" value="Oxidoreductase molybdopterin-binding domain"/>
    <property type="match status" value="1"/>
</dbReference>
<proteinExistence type="predicted"/>
<organism evidence="2 3">
    <name type="scientific">Granulicella pectinivorans</name>
    <dbReference type="NCBI Taxonomy" id="474950"/>
    <lineage>
        <taxon>Bacteria</taxon>
        <taxon>Pseudomonadati</taxon>
        <taxon>Acidobacteriota</taxon>
        <taxon>Terriglobia</taxon>
        <taxon>Terriglobales</taxon>
        <taxon>Acidobacteriaceae</taxon>
        <taxon>Granulicella</taxon>
    </lineage>
</organism>
<dbReference type="STRING" id="474950.SAMN05421771_2152"/>
<dbReference type="InterPro" id="IPR036374">
    <property type="entry name" value="OxRdtase_Mopterin-bd_sf"/>
</dbReference>
<gene>
    <name evidence="2" type="ORF">SAMN05421771_2152</name>
</gene>
<dbReference type="RefSeq" id="WP_141223878.1">
    <property type="nucleotide sequence ID" value="NZ_FOZL01000001.1"/>
</dbReference>
<evidence type="ECO:0008006" key="4">
    <source>
        <dbReference type="Google" id="ProtNLM"/>
    </source>
</evidence>
<evidence type="ECO:0000313" key="2">
    <source>
        <dbReference type="EMBL" id="SFS12552.1"/>
    </source>
</evidence>
<dbReference type="AlphaFoldDB" id="A0A1I6MAH6"/>